<name>A0ABQ5JEY9_9LACO</name>
<dbReference type="InterPro" id="IPR009620">
    <property type="entry name" value="UPF0236"/>
</dbReference>
<dbReference type="NCBIfam" id="NF033529">
    <property type="entry name" value="transpos_ISLre2"/>
    <property type="match status" value="1"/>
</dbReference>
<evidence type="ECO:0008006" key="4">
    <source>
        <dbReference type="Google" id="ProtNLM"/>
    </source>
</evidence>
<proteinExistence type="inferred from homology"/>
<dbReference type="EMBL" id="BQXH01000002">
    <property type="protein sequence ID" value="GKS80570.1"/>
    <property type="molecule type" value="Genomic_DNA"/>
</dbReference>
<reference evidence="2" key="1">
    <citation type="journal article" date="2022" name="Int. J. Syst. Evol. Microbiol.">
        <title>A novel species of lactic acid bacteria, Ligilactobacillus pabuli sp. nov., isolated from alfalfa silage.</title>
        <authorList>
            <person name="Tohno M."/>
            <person name="Tanizawa Y."/>
            <person name="Sawada H."/>
            <person name="Sakamoto M."/>
            <person name="Ohkuma M."/>
            <person name="Kobayashi H."/>
        </authorList>
    </citation>
    <scope>NUCLEOTIDE SEQUENCE</scope>
    <source>
        <strain evidence="2">AF129</strain>
    </source>
</reference>
<sequence>MDLIVNELVKILKSELPLIKKELRCASLFRGFFTKCLADALSLLDDELAQDKPQDAVIHQKKARTILTPFGEVHYQRRYYLSSTGVKNYFALDRFLEIEKTQRATPLLRAWVVKASTGMTARHETEIISLLTPVSLSHQAVNQIVHEVGKELAAKQETEAVQAQDAFYNGTVKSRRKARYVIVTGDALLYKESGREVHHASLYRLTIHEGSRQVLKKNGQAAKNRRELINAVTFSSTKRENVFWLAKTYLNGHYDLRNTVVITNSDNGSGFTPDKFETFGAGAGQWIHQLDHFHARRKIEDRLKNKFPELQERLYRAVFRNYDFGQVTTILTTIDSVLSVDPSRNYQERTEVQKLFEYLKRNWSSLKPIKAYGKFHNPGGLGTSESGHRRYSNRLKGHGKYWSAAGARAQALIIDCVKNNTLEQYLGLPMVILEREKWQYDGNQIRRFLSQPQRLSEPHVGVISGKVELNGQRYFA</sequence>
<dbReference type="RefSeq" id="WP_244054243.1">
    <property type="nucleotide sequence ID" value="NZ_BQXH01000002.1"/>
</dbReference>
<comment type="similarity">
    <text evidence="1">Belongs to the UPF0236 family.</text>
</comment>
<keyword evidence="3" id="KW-1185">Reference proteome</keyword>
<evidence type="ECO:0000256" key="1">
    <source>
        <dbReference type="ARBA" id="ARBA00006539"/>
    </source>
</evidence>
<evidence type="ECO:0000313" key="3">
    <source>
        <dbReference type="Proteomes" id="UP001055149"/>
    </source>
</evidence>
<comment type="caution">
    <text evidence="2">The sequence shown here is derived from an EMBL/GenBank/DDBJ whole genome shotgun (WGS) entry which is preliminary data.</text>
</comment>
<dbReference type="Proteomes" id="UP001055149">
    <property type="component" value="Unassembled WGS sequence"/>
</dbReference>
<evidence type="ECO:0000313" key="2">
    <source>
        <dbReference type="EMBL" id="GKS80570.1"/>
    </source>
</evidence>
<dbReference type="Pfam" id="PF06782">
    <property type="entry name" value="UPF0236"/>
    <property type="match status" value="1"/>
</dbReference>
<gene>
    <name evidence="2" type="ORF">LPAF129_02550</name>
</gene>
<accession>A0ABQ5JEY9</accession>
<protein>
    <recommendedName>
        <fullName evidence="4">ISLre2 family transposase</fullName>
    </recommendedName>
</protein>
<organism evidence="2 3">
    <name type="scientific">Ligilactobacillus pabuli</name>
    <dbReference type="NCBI Taxonomy" id="2886039"/>
    <lineage>
        <taxon>Bacteria</taxon>
        <taxon>Bacillati</taxon>
        <taxon>Bacillota</taxon>
        <taxon>Bacilli</taxon>
        <taxon>Lactobacillales</taxon>
        <taxon>Lactobacillaceae</taxon>
        <taxon>Ligilactobacillus</taxon>
    </lineage>
</organism>